<comment type="caution">
    <text evidence="7">The sequence shown here is derived from an EMBL/GenBank/DDBJ whole genome shotgun (WGS) entry which is preliminary data.</text>
</comment>
<dbReference type="GO" id="GO:0030091">
    <property type="term" value="P:protein repair"/>
    <property type="evidence" value="ECO:0007669"/>
    <property type="project" value="InterPro"/>
</dbReference>
<keyword evidence="3 5" id="KW-0560">Oxidoreductase</keyword>
<keyword evidence="5" id="KW-0479">Metal-binding</keyword>
<comment type="catalytic activity">
    <reaction evidence="4 5">
        <text>L-methionyl-[protein] + [thioredoxin]-disulfide + H2O = L-methionyl-(R)-S-oxide-[protein] + [thioredoxin]-dithiol</text>
        <dbReference type="Rhea" id="RHEA:24164"/>
        <dbReference type="Rhea" id="RHEA-COMP:10698"/>
        <dbReference type="Rhea" id="RHEA-COMP:10700"/>
        <dbReference type="Rhea" id="RHEA-COMP:12313"/>
        <dbReference type="Rhea" id="RHEA-COMP:12314"/>
        <dbReference type="ChEBI" id="CHEBI:15377"/>
        <dbReference type="ChEBI" id="CHEBI:16044"/>
        <dbReference type="ChEBI" id="CHEBI:29950"/>
        <dbReference type="ChEBI" id="CHEBI:45764"/>
        <dbReference type="ChEBI" id="CHEBI:50058"/>
        <dbReference type="EC" id="1.8.4.12"/>
    </reaction>
</comment>
<evidence type="ECO:0000256" key="4">
    <source>
        <dbReference type="ARBA" id="ARBA00048488"/>
    </source>
</evidence>
<dbReference type="GO" id="GO:0005737">
    <property type="term" value="C:cytoplasm"/>
    <property type="evidence" value="ECO:0007669"/>
    <property type="project" value="TreeGrafter"/>
</dbReference>
<dbReference type="InterPro" id="IPR002579">
    <property type="entry name" value="Met_Sox_Rdtase_MsrB_dom"/>
</dbReference>
<proteinExistence type="inferred from homology"/>
<evidence type="ECO:0000256" key="2">
    <source>
        <dbReference type="ARBA" id="ARBA00012499"/>
    </source>
</evidence>
<evidence type="ECO:0000256" key="5">
    <source>
        <dbReference type="RuleBase" id="RU365044"/>
    </source>
</evidence>
<keyword evidence="8" id="KW-1185">Reference proteome</keyword>
<dbReference type="SUPFAM" id="SSF51316">
    <property type="entry name" value="Mss4-like"/>
    <property type="match status" value="1"/>
</dbReference>
<accession>A0AAW2ZK11</accession>
<dbReference type="AlphaFoldDB" id="A0AAW2ZK11"/>
<dbReference type="GO" id="GO:0006979">
    <property type="term" value="P:response to oxidative stress"/>
    <property type="evidence" value="ECO:0007669"/>
    <property type="project" value="InterPro"/>
</dbReference>
<feature type="domain" description="MsrB" evidence="6">
    <location>
        <begin position="31"/>
        <end position="156"/>
    </location>
</feature>
<name>A0AAW2ZK11_9EUKA</name>
<evidence type="ECO:0000256" key="3">
    <source>
        <dbReference type="ARBA" id="ARBA00023002"/>
    </source>
</evidence>
<evidence type="ECO:0000259" key="6">
    <source>
        <dbReference type="PROSITE" id="PS51790"/>
    </source>
</evidence>
<dbReference type="Proteomes" id="UP001431209">
    <property type="component" value="Unassembled WGS sequence"/>
</dbReference>
<dbReference type="EC" id="1.8.4.12" evidence="2 5"/>
<dbReference type="Pfam" id="PF01641">
    <property type="entry name" value="SelR"/>
    <property type="match status" value="1"/>
</dbReference>
<dbReference type="EMBL" id="JAOPGA020001506">
    <property type="protein sequence ID" value="KAL0489014.1"/>
    <property type="molecule type" value="Genomic_DNA"/>
</dbReference>
<dbReference type="PANTHER" id="PTHR10173">
    <property type="entry name" value="METHIONINE SULFOXIDE REDUCTASE"/>
    <property type="match status" value="1"/>
</dbReference>
<dbReference type="GO" id="GO:0033743">
    <property type="term" value="F:peptide-methionine (R)-S-oxide reductase activity"/>
    <property type="evidence" value="ECO:0007669"/>
    <property type="project" value="UniProtKB-EC"/>
</dbReference>
<dbReference type="Gene3D" id="2.170.150.20">
    <property type="entry name" value="Peptide methionine sulfoxide reductase"/>
    <property type="match status" value="1"/>
</dbReference>
<dbReference type="InterPro" id="IPR028427">
    <property type="entry name" value="Met_Sox_Rdtase_MsrB"/>
</dbReference>
<sequence length="156" mass="18048">MYSNTHIEMETIRSKAYNQDDLPKAELIKTDQEWKEQLKDEETFSVCRKSDTECAFCDGSLHDHKEKGIYNCICCDQPLFSSDNKFNSGTGWPSYFSPIKEDAVIYAREDPSEDSYFEIKCSKCHSHLGHVFDDGPRNETGLRYCINSVCLKFEKD</sequence>
<organism evidence="7 8">
    <name type="scientific">Acrasis kona</name>
    <dbReference type="NCBI Taxonomy" id="1008807"/>
    <lineage>
        <taxon>Eukaryota</taxon>
        <taxon>Discoba</taxon>
        <taxon>Heterolobosea</taxon>
        <taxon>Tetramitia</taxon>
        <taxon>Eutetramitia</taxon>
        <taxon>Acrasidae</taxon>
        <taxon>Acrasis</taxon>
    </lineage>
</organism>
<evidence type="ECO:0000313" key="7">
    <source>
        <dbReference type="EMBL" id="KAL0489014.1"/>
    </source>
</evidence>
<keyword evidence="5" id="KW-0862">Zinc</keyword>
<dbReference type="InterPro" id="IPR011057">
    <property type="entry name" value="Mss4-like_sf"/>
</dbReference>
<protein>
    <recommendedName>
        <fullName evidence="2 5">Peptide-methionine (R)-S-oxide reductase</fullName>
        <ecNumber evidence="2 5">1.8.4.12</ecNumber>
    </recommendedName>
</protein>
<gene>
    <name evidence="7" type="ORF">AKO1_009081</name>
</gene>
<dbReference type="PROSITE" id="PS51790">
    <property type="entry name" value="MSRB"/>
    <property type="match status" value="1"/>
</dbReference>
<comment type="cofactor">
    <cofactor evidence="5">
        <name>Zn(2+)</name>
        <dbReference type="ChEBI" id="CHEBI:29105"/>
    </cofactor>
    <text evidence="5">Binds 1 zinc ion per subunit.</text>
</comment>
<evidence type="ECO:0000313" key="8">
    <source>
        <dbReference type="Proteomes" id="UP001431209"/>
    </source>
</evidence>
<dbReference type="GO" id="GO:0046872">
    <property type="term" value="F:metal ion binding"/>
    <property type="evidence" value="ECO:0007669"/>
    <property type="project" value="UniProtKB-KW"/>
</dbReference>
<dbReference type="PANTHER" id="PTHR10173:SF52">
    <property type="entry name" value="METHIONINE-R-SULFOXIDE REDUCTASE B1"/>
    <property type="match status" value="1"/>
</dbReference>
<reference evidence="7 8" key="1">
    <citation type="submission" date="2024-03" db="EMBL/GenBank/DDBJ databases">
        <title>The Acrasis kona genome and developmental transcriptomes reveal deep origins of eukaryotic multicellular pathways.</title>
        <authorList>
            <person name="Sheikh S."/>
            <person name="Fu C.-J."/>
            <person name="Brown M.W."/>
            <person name="Baldauf S.L."/>
        </authorList>
    </citation>
    <scope>NUCLEOTIDE SEQUENCE [LARGE SCALE GENOMIC DNA]</scope>
    <source>
        <strain evidence="7 8">ATCC MYA-3509</strain>
    </source>
</reference>
<evidence type="ECO:0000256" key="1">
    <source>
        <dbReference type="ARBA" id="ARBA00007174"/>
    </source>
</evidence>
<dbReference type="NCBIfam" id="TIGR00357">
    <property type="entry name" value="peptide-methionine (R)-S-oxide reductase MsrB"/>
    <property type="match status" value="1"/>
</dbReference>
<comment type="similarity">
    <text evidence="1 5">Belongs to the MsrB Met sulfoxide reductase family.</text>
</comment>